<keyword evidence="2" id="KW-1185">Reference proteome</keyword>
<reference evidence="1" key="1">
    <citation type="submission" date="2025-08" db="UniProtKB">
        <authorList>
            <consortium name="Ensembl"/>
        </authorList>
    </citation>
    <scope>IDENTIFICATION</scope>
</reference>
<reference evidence="1" key="2">
    <citation type="submission" date="2025-09" db="UniProtKB">
        <authorList>
            <consortium name="Ensembl"/>
        </authorList>
    </citation>
    <scope>IDENTIFICATION</scope>
</reference>
<dbReference type="Proteomes" id="UP000472277">
    <property type="component" value="Chromosome 13"/>
</dbReference>
<accession>A0A673VQE5</accession>
<dbReference type="Ensembl" id="ENSSTUT00000002542.1">
    <property type="protein sequence ID" value="ENSSTUP00000002384.1"/>
    <property type="gene ID" value="ENSSTUG00000001237.1"/>
</dbReference>
<protein>
    <submittedName>
        <fullName evidence="1">Uncharacterized protein</fullName>
    </submittedName>
</protein>
<dbReference type="GeneTree" id="ENSGT01150000287059"/>
<dbReference type="InParanoid" id="A0A673VQE5"/>
<proteinExistence type="predicted"/>
<dbReference type="OMA" id="IVMTACF"/>
<organism evidence="1 2">
    <name type="scientific">Salmo trutta</name>
    <name type="common">Brown trout</name>
    <dbReference type="NCBI Taxonomy" id="8032"/>
    <lineage>
        <taxon>Eukaryota</taxon>
        <taxon>Metazoa</taxon>
        <taxon>Chordata</taxon>
        <taxon>Craniata</taxon>
        <taxon>Vertebrata</taxon>
        <taxon>Euteleostomi</taxon>
        <taxon>Actinopterygii</taxon>
        <taxon>Neopterygii</taxon>
        <taxon>Teleostei</taxon>
        <taxon>Protacanthopterygii</taxon>
        <taxon>Salmoniformes</taxon>
        <taxon>Salmonidae</taxon>
        <taxon>Salmoninae</taxon>
        <taxon>Salmo</taxon>
    </lineage>
</organism>
<evidence type="ECO:0000313" key="2">
    <source>
        <dbReference type="Proteomes" id="UP000472277"/>
    </source>
</evidence>
<name>A0A673VQE5_SALTR</name>
<sequence>LSLTSITLTIICKVPDLGGFPPSTAVRVSWITGCFSRSKAFCSTNSADTLCSPPLCTSREKCSFGLIIVSR</sequence>
<evidence type="ECO:0000313" key="1">
    <source>
        <dbReference type="Ensembl" id="ENSSTUP00000002384.1"/>
    </source>
</evidence>
<dbReference type="AlphaFoldDB" id="A0A673VQE5"/>